<dbReference type="InterPro" id="IPR000792">
    <property type="entry name" value="Tscrpt_reg_LuxR_C"/>
</dbReference>
<evidence type="ECO:0000313" key="6">
    <source>
        <dbReference type="EMBL" id="GHO61017.1"/>
    </source>
</evidence>
<dbReference type="SUPFAM" id="SSF46894">
    <property type="entry name" value="C-terminal effector domain of the bipartite response regulators"/>
    <property type="match status" value="1"/>
</dbReference>
<keyword evidence="1" id="KW-0805">Transcription regulation</keyword>
<dbReference type="EMBL" id="BNJG01000008">
    <property type="protein sequence ID" value="GHO61017.1"/>
    <property type="molecule type" value="Genomic_DNA"/>
</dbReference>
<feature type="domain" description="HTH luxR-type" evidence="5">
    <location>
        <begin position="883"/>
        <end position="948"/>
    </location>
</feature>
<dbReference type="PANTHER" id="PTHR44688">
    <property type="entry name" value="DNA-BINDING TRANSCRIPTIONAL ACTIVATOR DEVR_DOSR"/>
    <property type="match status" value="1"/>
</dbReference>
<dbReference type="SUPFAM" id="SSF48452">
    <property type="entry name" value="TPR-like"/>
    <property type="match status" value="1"/>
</dbReference>
<evidence type="ECO:0000256" key="4">
    <source>
        <dbReference type="SAM" id="Coils"/>
    </source>
</evidence>
<keyword evidence="3" id="KW-0804">Transcription</keyword>
<dbReference type="Gene3D" id="3.40.50.300">
    <property type="entry name" value="P-loop containing nucleotide triphosphate hydrolases"/>
    <property type="match status" value="1"/>
</dbReference>
<keyword evidence="2" id="KW-0238">DNA-binding</keyword>
<dbReference type="SUPFAM" id="SSF52540">
    <property type="entry name" value="P-loop containing nucleoside triphosphate hydrolases"/>
    <property type="match status" value="1"/>
</dbReference>
<dbReference type="CDD" id="cd06170">
    <property type="entry name" value="LuxR_C_like"/>
    <property type="match status" value="1"/>
</dbReference>
<evidence type="ECO:0000256" key="1">
    <source>
        <dbReference type="ARBA" id="ARBA00023015"/>
    </source>
</evidence>
<keyword evidence="4" id="KW-0175">Coiled coil</keyword>
<organism evidence="6 7">
    <name type="scientific">Ktedonobacter robiniae</name>
    <dbReference type="NCBI Taxonomy" id="2778365"/>
    <lineage>
        <taxon>Bacteria</taxon>
        <taxon>Bacillati</taxon>
        <taxon>Chloroflexota</taxon>
        <taxon>Ktedonobacteria</taxon>
        <taxon>Ktedonobacterales</taxon>
        <taxon>Ktedonobacteraceae</taxon>
        <taxon>Ktedonobacter</taxon>
    </lineage>
</organism>
<dbReference type="Proteomes" id="UP000654345">
    <property type="component" value="Unassembled WGS sequence"/>
</dbReference>
<dbReference type="InterPro" id="IPR011990">
    <property type="entry name" value="TPR-like_helical_dom_sf"/>
</dbReference>
<comment type="caution">
    <text evidence="6">The sequence shown here is derived from an EMBL/GenBank/DDBJ whole genome shotgun (WGS) entry which is preliminary data.</text>
</comment>
<protein>
    <submittedName>
        <fullName evidence="6">LuxR family transcriptional regulator</fullName>
    </submittedName>
</protein>
<evidence type="ECO:0000256" key="3">
    <source>
        <dbReference type="ARBA" id="ARBA00023163"/>
    </source>
</evidence>
<feature type="coiled-coil region" evidence="4">
    <location>
        <begin position="659"/>
        <end position="686"/>
    </location>
</feature>
<dbReference type="InterPro" id="IPR036388">
    <property type="entry name" value="WH-like_DNA-bd_sf"/>
</dbReference>
<dbReference type="PANTHER" id="PTHR44688:SF16">
    <property type="entry name" value="DNA-BINDING TRANSCRIPTIONAL ACTIVATOR DEVR_DOSR"/>
    <property type="match status" value="1"/>
</dbReference>
<evidence type="ECO:0000256" key="2">
    <source>
        <dbReference type="ARBA" id="ARBA00023125"/>
    </source>
</evidence>
<dbReference type="Pfam" id="PF25873">
    <property type="entry name" value="WHD_MalT"/>
    <property type="match status" value="1"/>
</dbReference>
<dbReference type="RefSeq" id="WP_201377022.1">
    <property type="nucleotide sequence ID" value="NZ_BNJG01000008.1"/>
</dbReference>
<sequence>MSQTENQSPAPPLATKFVAPQLPLTLVSRPQLLKELDTMTAHRLVLLSSSAGSGKTTLISTWARSAHTAGRQVAWLSLDALDNDPTRFWSSVIAALRTRLPALGSAALHLLQSPQPAPLSTALITLINELLEQGSEMTLVLDDYHIIEDQVVHESLTFLLDHVPANLHLVLVSRVDPDLPLARWRMRGQMVELRDPDLAFRQEETACFLTQVSGDPFQIDEIQLLQRRTEGWIAGLQLAALALRKHNERAAFLQAFTGSHRYLMDYVQQEILKRLPVPLQQFLLQIAVLPRMNAELCQAVTEEPASQELLETLERQNLFLVPLDSQRHWYRLHDLFREVMLAHLQMTQPARLPTLHERAARRYEQRAEVREALTHWLAAGNFSQAVVLMERVAESLWLGGEVKALSRWVMMLPDRVVHQHPHLVLITALYLLNSAGQLAEGERLPTMQEGKRLLARVEAMWQRQDEGSSVAGEPRSDAETALVQRRMRLLRWWIASFDAITKRDPEQLHLLAAQMQQEVQDEEILWQMVPLSIRFVLHQSFLREGALLLPEFLEAEQRARASGNRYARIKTMQWLAFSAFDAGCLHQARQVCLDALDLLSQIGEYPQLTGYFSLCLANVSYQWNHLEEARGLARHLVQQAAGWQQVDLYISGLLTLIQIELAAGQLDVAQDLLQQAEEAVQRFKSDFHQSWLAAHRIQYWLAVGNLEAAANWATRRGFSPLHWQPWEQEIILASIRVLLAQRQFRQALAQLESYQKYFERPGSLESTLNFLALSVVAFAQAGRNEQARVVLRHLLSLTKAEGFLRLYLDEGGPMHCTLQELQVALLQEGEETEYSPAFLSSLLEAFEQEAQRRSPRIATSSTPHTSAQAVLSHPQAMASPHPQALLIEPLSLQEQRVLRLLVAGRSNPEIARELVVSVNTVKTQVQSIYRKLGVTNRVEASTAARDLHLL</sequence>
<dbReference type="InterPro" id="IPR027417">
    <property type="entry name" value="P-loop_NTPase"/>
</dbReference>
<dbReference type="SMART" id="SM00421">
    <property type="entry name" value="HTH_LUXR"/>
    <property type="match status" value="1"/>
</dbReference>
<proteinExistence type="predicted"/>
<keyword evidence="7" id="KW-1185">Reference proteome</keyword>
<dbReference type="Pfam" id="PF17874">
    <property type="entry name" value="TPR_MalT"/>
    <property type="match status" value="1"/>
</dbReference>
<name>A0ABQ3V913_9CHLR</name>
<dbReference type="PROSITE" id="PS00622">
    <property type="entry name" value="HTH_LUXR_1"/>
    <property type="match status" value="1"/>
</dbReference>
<dbReference type="Gene3D" id="1.25.40.10">
    <property type="entry name" value="Tetratricopeptide repeat domain"/>
    <property type="match status" value="1"/>
</dbReference>
<dbReference type="PROSITE" id="PS50043">
    <property type="entry name" value="HTH_LUXR_2"/>
    <property type="match status" value="1"/>
</dbReference>
<dbReference type="PRINTS" id="PR00038">
    <property type="entry name" value="HTHLUXR"/>
</dbReference>
<dbReference type="Pfam" id="PF13191">
    <property type="entry name" value="AAA_16"/>
    <property type="match status" value="1"/>
</dbReference>
<dbReference type="InterPro" id="IPR016032">
    <property type="entry name" value="Sig_transdc_resp-reg_C-effctor"/>
</dbReference>
<dbReference type="InterPro" id="IPR041617">
    <property type="entry name" value="TPR_MalT"/>
</dbReference>
<dbReference type="Pfam" id="PF00196">
    <property type="entry name" value="GerE"/>
    <property type="match status" value="1"/>
</dbReference>
<evidence type="ECO:0000259" key="5">
    <source>
        <dbReference type="PROSITE" id="PS50043"/>
    </source>
</evidence>
<accession>A0ABQ3V913</accession>
<reference evidence="6 7" key="1">
    <citation type="journal article" date="2021" name="Int. J. Syst. Evol. Microbiol.">
        <title>Reticulibacter mediterranei gen. nov., sp. nov., within the new family Reticulibacteraceae fam. nov., and Ktedonospora formicarum gen. nov., sp. nov., Ktedonobacter robiniae sp. nov., Dictyobacter formicarum sp. nov. and Dictyobacter arantiisoli sp. nov., belonging to the class Ktedonobacteria.</title>
        <authorList>
            <person name="Yabe S."/>
            <person name="Zheng Y."/>
            <person name="Wang C.M."/>
            <person name="Sakai Y."/>
            <person name="Abe K."/>
            <person name="Yokota A."/>
            <person name="Donadio S."/>
            <person name="Cavaletti L."/>
            <person name="Monciardini P."/>
        </authorList>
    </citation>
    <scope>NUCLEOTIDE SEQUENCE [LARGE SCALE GENOMIC DNA]</scope>
    <source>
        <strain evidence="6 7">SOSP1-30</strain>
    </source>
</reference>
<dbReference type="InterPro" id="IPR059106">
    <property type="entry name" value="WHD_MalT"/>
</dbReference>
<evidence type="ECO:0000313" key="7">
    <source>
        <dbReference type="Proteomes" id="UP000654345"/>
    </source>
</evidence>
<dbReference type="Gene3D" id="1.10.10.10">
    <property type="entry name" value="Winged helix-like DNA-binding domain superfamily/Winged helix DNA-binding domain"/>
    <property type="match status" value="1"/>
</dbReference>
<dbReference type="InterPro" id="IPR041664">
    <property type="entry name" value="AAA_16"/>
</dbReference>
<gene>
    <name evidence="6" type="ORF">KSB_94920</name>
</gene>